<keyword evidence="8" id="KW-1185">Reference proteome</keyword>
<comment type="subcellular location">
    <subcellularLocation>
        <location evidence="1 6">Membrane</location>
        <topology evidence="1 6">Multi-pass membrane protein</topology>
    </subcellularLocation>
</comment>
<keyword evidence="2 6" id="KW-0813">Transport</keyword>
<dbReference type="Proteomes" id="UP000005237">
    <property type="component" value="Unassembled WGS sequence"/>
</dbReference>
<evidence type="ECO:0000256" key="4">
    <source>
        <dbReference type="ARBA" id="ARBA00022989"/>
    </source>
</evidence>
<protein>
    <recommendedName>
        <fullName evidence="6">Solute carrier family 40 member</fullName>
    </recommendedName>
</protein>
<evidence type="ECO:0000256" key="3">
    <source>
        <dbReference type="ARBA" id="ARBA00022692"/>
    </source>
</evidence>
<comment type="similarity">
    <text evidence="6">Belongs to the ferroportin (FP) (TC 2.A.100) family. SLC40A subfamily.</text>
</comment>
<evidence type="ECO:0000256" key="6">
    <source>
        <dbReference type="RuleBase" id="RU365065"/>
    </source>
</evidence>
<dbReference type="PANTHER" id="PTHR11660:SF57">
    <property type="entry name" value="SOLUTE CARRIER FAMILY 40 MEMBER"/>
    <property type="match status" value="1"/>
</dbReference>
<accession>A0A8R1ED09</accession>
<keyword evidence="6" id="KW-0406">Ion transport</keyword>
<sequence>MAFLTKKEAQLYGAFLLTTLGDRMWMFVIGLFLNKVGGITWVAAAQLLDSGLKLAVLTTVGQYLDKLNRSKCNKNYGPIHLN</sequence>
<dbReference type="EnsemblMetazoa" id="CJA31562.1">
    <property type="protein sequence ID" value="CJA31562.1"/>
    <property type="gene ID" value="WBGene00207409"/>
</dbReference>
<dbReference type="InterPro" id="IPR009716">
    <property type="entry name" value="Ferroportin-1"/>
</dbReference>
<evidence type="ECO:0000256" key="5">
    <source>
        <dbReference type="ARBA" id="ARBA00023136"/>
    </source>
</evidence>
<evidence type="ECO:0000256" key="2">
    <source>
        <dbReference type="ARBA" id="ARBA00022448"/>
    </source>
</evidence>
<name>A0A8R1ED09_CAEJA</name>
<proteinExistence type="inferred from homology"/>
<dbReference type="AlphaFoldDB" id="A0A8R1ED09"/>
<keyword evidence="4" id="KW-1133">Transmembrane helix</keyword>
<dbReference type="GO" id="GO:0016020">
    <property type="term" value="C:membrane"/>
    <property type="evidence" value="ECO:0007669"/>
    <property type="project" value="UniProtKB-SubCell"/>
</dbReference>
<dbReference type="Pfam" id="PF06963">
    <property type="entry name" value="FPN1"/>
    <property type="match status" value="1"/>
</dbReference>
<evidence type="ECO:0000313" key="7">
    <source>
        <dbReference type="EnsemblMetazoa" id="CJA31562.1"/>
    </source>
</evidence>
<keyword evidence="3" id="KW-0812">Transmembrane</keyword>
<comment type="function">
    <text evidence="6">May be involved in iron transport and iron homeostasis.</text>
</comment>
<dbReference type="PANTHER" id="PTHR11660">
    <property type="entry name" value="SOLUTE CARRIER FAMILY 40 MEMBER"/>
    <property type="match status" value="1"/>
</dbReference>
<organism evidence="7 8">
    <name type="scientific">Caenorhabditis japonica</name>
    <dbReference type="NCBI Taxonomy" id="281687"/>
    <lineage>
        <taxon>Eukaryota</taxon>
        <taxon>Metazoa</taxon>
        <taxon>Ecdysozoa</taxon>
        <taxon>Nematoda</taxon>
        <taxon>Chromadorea</taxon>
        <taxon>Rhabditida</taxon>
        <taxon>Rhabditina</taxon>
        <taxon>Rhabditomorpha</taxon>
        <taxon>Rhabditoidea</taxon>
        <taxon>Rhabditidae</taxon>
        <taxon>Peloderinae</taxon>
        <taxon>Caenorhabditis</taxon>
    </lineage>
</organism>
<evidence type="ECO:0000256" key="1">
    <source>
        <dbReference type="ARBA" id="ARBA00004141"/>
    </source>
</evidence>
<evidence type="ECO:0000313" key="8">
    <source>
        <dbReference type="Proteomes" id="UP000005237"/>
    </source>
</evidence>
<reference evidence="8" key="1">
    <citation type="submission" date="2010-08" db="EMBL/GenBank/DDBJ databases">
        <authorList>
            <consortium name="Caenorhabditis japonica Sequencing Consortium"/>
            <person name="Wilson R.K."/>
        </authorList>
    </citation>
    <scope>NUCLEOTIDE SEQUENCE [LARGE SCALE GENOMIC DNA]</scope>
    <source>
        <strain evidence="8">DF5081</strain>
    </source>
</reference>
<reference evidence="7" key="2">
    <citation type="submission" date="2022-06" db="UniProtKB">
        <authorList>
            <consortium name="EnsemblMetazoa"/>
        </authorList>
    </citation>
    <scope>IDENTIFICATION</scope>
    <source>
        <strain evidence="7">DF5081</strain>
    </source>
</reference>
<dbReference type="GO" id="GO:0005381">
    <property type="term" value="F:iron ion transmembrane transporter activity"/>
    <property type="evidence" value="ECO:0007669"/>
    <property type="project" value="UniProtKB-UniRule"/>
</dbReference>
<keyword evidence="5" id="KW-0472">Membrane</keyword>